<dbReference type="RefSeq" id="WP_133355690.1">
    <property type="nucleotide sequence ID" value="NZ_SMZJ02000002.1"/>
</dbReference>
<sequence length="192" mass="22658">MFQIKNLRFVFVLVVLSVYSCNNKAAQLKLEKSLLKSLKKSLSNEDIKNYYEVKINFLAEKDDNFQLFYTEDYLLSFSEKQSIRKDFKGKKEFQEIIFGLPENVFPDRFRIDLGSNKEQSFIKINTITFSYKHRAIVIPKHLISTLFVFNNQVSFNKNKKELHLTNGSIHSDKIYDPYLTCSPQLVRMLFDL</sequence>
<protein>
    <recommendedName>
        <fullName evidence="3">Lipoprotein</fullName>
    </recommendedName>
</protein>
<dbReference type="Proteomes" id="UP000295814">
    <property type="component" value="Unassembled WGS sequence"/>
</dbReference>
<dbReference type="OrthoDB" id="1350910at2"/>
<comment type="caution">
    <text evidence="1">The sequence shown here is derived from an EMBL/GenBank/DDBJ whole genome shotgun (WGS) entry which is preliminary data.</text>
</comment>
<organism evidence="1 2">
    <name type="scientific">Seonamhaeicola sediminis</name>
    <dbReference type="NCBI Taxonomy" id="2528206"/>
    <lineage>
        <taxon>Bacteria</taxon>
        <taxon>Pseudomonadati</taxon>
        <taxon>Bacteroidota</taxon>
        <taxon>Flavobacteriia</taxon>
        <taxon>Flavobacteriales</taxon>
        <taxon>Flavobacteriaceae</taxon>
    </lineage>
</organism>
<proteinExistence type="predicted"/>
<dbReference type="AlphaFoldDB" id="A0A562YHJ4"/>
<evidence type="ECO:0000313" key="2">
    <source>
        <dbReference type="Proteomes" id="UP000295814"/>
    </source>
</evidence>
<dbReference type="PROSITE" id="PS51257">
    <property type="entry name" value="PROKAR_LIPOPROTEIN"/>
    <property type="match status" value="1"/>
</dbReference>
<keyword evidence="2" id="KW-1185">Reference proteome</keyword>
<evidence type="ECO:0000313" key="1">
    <source>
        <dbReference type="EMBL" id="TWO33986.1"/>
    </source>
</evidence>
<accession>A0A562YHJ4</accession>
<evidence type="ECO:0008006" key="3">
    <source>
        <dbReference type="Google" id="ProtNLM"/>
    </source>
</evidence>
<name>A0A562YHJ4_9FLAO</name>
<gene>
    <name evidence="1" type="ORF">E1J38_004205</name>
</gene>
<dbReference type="EMBL" id="SMZJ02000002">
    <property type="protein sequence ID" value="TWO33986.1"/>
    <property type="molecule type" value="Genomic_DNA"/>
</dbReference>
<reference evidence="1 2" key="1">
    <citation type="submission" date="2019-07" db="EMBL/GenBank/DDBJ databases">
        <title>Seonamhaeicola sp. W255 draft genome.</title>
        <authorList>
            <person name="Zhang X.-Y."/>
            <person name="Zhang R."/>
            <person name="Zhong Y.-L."/>
            <person name="Du Z.-J."/>
        </authorList>
    </citation>
    <scope>NUCLEOTIDE SEQUENCE [LARGE SCALE GENOMIC DNA]</scope>
    <source>
        <strain evidence="1 2">W255</strain>
    </source>
</reference>